<dbReference type="EC" id="1.2.1.-" evidence="3"/>
<dbReference type="Gene3D" id="3.40.605.10">
    <property type="entry name" value="Aldehyde Dehydrogenase, Chain A, domain 1"/>
    <property type="match status" value="1"/>
</dbReference>
<comment type="caution">
    <text evidence="3">The sequence shown here is derived from an EMBL/GenBank/DDBJ whole genome shotgun (WGS) entry which is preliminary data.</text>
</comment>
<dbReference type="InterPro" id="IPR016163">
    <property type="entry name" value="Ald_DH_C"/>
</dbReference>
<feature type="domain" description="Aldehyde dehydrogenase" evidence="2">
    <location>
        <begin position="15"/>
        <end position="481"/>
    </location>
</feature>
<accession>A0ABV4UDH5</accession>
<evidence type="ECO:0000256" key="1">
    <source>
        <dbReference type="ARBA" id="ARBA00023002"/>
    </source>
</evidence>
<dbReference type="InterPro" id="IPR015590">
    <property type="entry name" value="Aldehyde_DH_dom"/>
</dbReference>
<dbReference type="RefSeq" id="WP_418890811.1">
    <property type="nucleotide sequence ID" value="NZ_JBEUWX010000002.1"/>
</dbReference>
<reference evidence="4" key="1">
    <citation type="submission" date="2024-06" db="EMBL/GenBank/DDBJ databases">
        <title>Radixoralia hellwigii gen. nov., sp nov., isolated from a root canal in the human oral cavity.</title>
        <authorList>
            <person name="Bartsch S."/>
            <person name="Wittmer A."/>
            <person name="Schulz A.-K."/>
            <person name="Neumann-Schaal M."/>
            <person name="Wolf J."/>
            <person name="Gronow S."/>
            <person name="Tennert C."/>
            <person name="Haecker G."/>
            <person name="Cieplik F."/>
            <person name="Al-Ahmad A."/>
        </authorList>
    </citation>
    <scope>NUCLEOTIDE SEQUENCE [LARGE SCALE GENOMIC DNA]</scope>
    <source>
        <strain evidence="4">Wk13</strain>
    </source>
</reference>
<dbReference type="InterPro" id="IPR010061">
    <property type="entry name" value="MeMal-semiAld_DH"/>
</dbReference>
<evidence type="ECO:0000259" key="2">
    <source>
        <dbReference type="Pfam" id="PF00171"/>
    </source>
</evidence>
<sequence>MAEIKRLKYCINNEWLASATGKYMPVMNPSTGVQIAEAPCCTQAEVDAAVSAAADAFPAWAETPIPQRIQLMFRFKSLLDRHLDELTELLATEMGKVVSEARGDVLKAIEVVECACATHYLMQGDTCMNVASGYDTVSYREPLGVFVGIAPYNFPAMIPMGWMLPFCITTGNTFVLKAASMVPQTSMRMLELLIEAGLPKGVVNLVTCSRVEADSLLANPLVKGISFVGSTSVGQHIYGTAAAAGKRVQALCEAKNHALVLEDCVLERTVAGVINSTYGCAGQRCMALPVVCVQESIADDFVALLKKKALELKLGAAYLPDSQLGPLVSAAQKQSVENWIARGVEEGAKLVLDGRGVKVPGCENGYFVGPTIFDHVKPEHAVGNEEIFGPVTCVKRIRDFEEGLAIMNANPFANGSCIYTRSGRYAREFARRTHGGMVGVNVGIPVPYSIFPFAGHKKSFFGDLHAMGKDGVAFYTETKTVTSVWFTEEDAQKAVSTWDGTLTRS</sequence>
<dbReference type="Pfam" id="PF00171">
    <property type="entry name" value="Aldedh"/>
    <property type="match status" value="1"/>
</dbReference>
<dbReference type="GO" id="GO:0016491">
    <property type="term" value="F:oxidoreductase activity"/>
    <property type="evidence" value="ECO:0007669"/>
    <property type="project" value="UniProtKB-KW"/>
</dbReference>
<dbReference type="NCBIfam" id="TIGR01722">
    <property type="entry name" value="MMSDH"/>
    <property type="match status" value="1"/>
</dbReference>
<dbReference type="Gene3D" id="3.40.309.10">
    <property type="entry name" value="Aldehyde Dehydrogenase, Chain A, domain 2"/>
    <property type="match status" value="1"/>
</dbReference>
<gene>
    <name evidence="3" type="ORF">ABCS64_05055</name>
</gene>
<dbReference type="Proteomes" id="UP001574673">
    <property type="component" value="Unassembled WGS sequence"/>
</dbReference>
<dbReference type="SUPFAM" id="SSF53720">
    <property type="entry name" value="ALDH-like"/>
    <property type="match status" value="1"/>
</dbReference>
<dbReference type="PANTHER" id="PTHR43866:SF4">
    <property type="entry name" value="MALONATE-SEMIALDEHYDE DEHYDROGENASE"/>
    <property type="match status" value="1"/>
</dbReference>
<dbReference type="InterPro" id="IPR016161">
    <property type="entry name" value="Ald_DH/histidinol_DH"/>
</dbReference>
<dbReference type="PANTHER" id="PTHR43866">
    <property type="entry name" value="MALONATE-SEMIALDEHYDE DEHYDROGENASE"/>
    <property type="match status" value="1"/>
</dbReference>
<name>A0ABV4UDH5_9RHOO</name>
<protein>
    <submittedName>
        <fullName evidence="3">CoA-acylating methylmalonate-semialdehyde dehydrogenase</fullName>
        <ecNumber evidence="3">1.2.1.-</ecNumber>
    </submittedName>
</protein>
<dbReference type="CDD" id="cd07085">
    <property type="entry name" value="ALDH_F6_MMSDH"/>
    <property type="match status" value="1"/>
</dbReference>
<proteinExistence type="predicted"/>
<keyword evidence="4" id="KW-1185">Reference proteome</keyword>
<dbReference type="EMBL" id="JBEUWX010000002">
    <property type="protein sequence ID" value="MFA9949701.1"/>
    <property type="molecule type" value="Genomic_DNA"/>
</dbReference>
<organism evidence="3 4">
    <name type="scientific">Dentiradicibacter hellwigii</name>
    <dbReference type="NCBI Taxonomy" id="3149053"/>
    <lineage>
        <taxon>Bacteria</taxon>
        <taxon>Pseudomonadati</taxon>
        <taxon>Pseudomonadota</taxon>
        <taxon>Betaproteobacteria</taxon>
        <taxon>Rhodocyclales</taxon>
        <taxon>Rhodocyclaceae</taxon>
        <taxon>Dentiradicibacter</taxon>
    </lineage>
</organism>
<evidence type="ECO:0000313" key="4">
    <source>
        <dbReference type="Proteomes" id="UP001574673"/>
    </source>
</evidence>
<keyword evidence="1 3" id="KW-0560">Oxidoreductase</keyword>
<dbReference type="InterPro" id="IPR016162">
    <property type="entry name" value="Ald_DH_N"/>
</dbReference>
<evidence type="ECO:0000313" key="3">
    <source>
        <dbReference type="EMBL" id="MFA9949701.1"/>
    </source>
</evidence>